<comment type="similarity">
    <text evidence="1 6">Belongs to the RAMP4 family.</text>
</comment>
<sequence length="67" mass="7566">MAIQTPKQRLANEKFNKNVEKHRKFGKAKPQKSGAAQDKPQISAYWMYALLFLLVGGGLLELLSHLI</sequence>
<evidence type="ECO:0000256" key="1">
    <source>
        <dbReference type="ARBA" id="ARBA00005500"/>
    </source>
</evidence>
<keyword evidence="4 6" id="KW-1133">Transmembrane helix</keyword>
<dbReference type="GO" id="GO:0005789">
    <property type="term" value="C:endoplasmic reticulum membrane"/>
    <property type="evidence" value="ECO:0007669"/>
    <property type="project" value="UniProtKB-SubCell"/>
</dbReference>
<name>A0AAV5RYG5_MAUHU</name>
<keyword evidence="5 6" id="KW-0472">Membrane</keyword>
<protein>
    <recommendedName>
        <fullName evidence="6">Stress-associated endoplasmic reticulum protein</fullName>
    </recommendedName>
</protein>
<keyword evidence="8" id="KW-1185">Reference proteome</keyword>
<comment type="subcellular location">
    <subcellularLocation>
        <location evidence="6">Membrane</location>
        <topology evidence="6">Single-pass membrane protein</topology>
    </subcellularLocation>
    <subcellularLocation>
        <location evidence="6">Endoplasmic reticulum membrane</location>
        <topology evidence="6">Single-pass membrane protein</topology>
    </subcellularLocation>
</comment>
<organism evidence="7 8">
    <name type="scientific">Maudiozyma humilis</name>
    <name type="common">Sour dough yeast</name>
    <name type="synonym">Kazachstania humilis</name>
    <dbReference type="NCBI Taxonomy" id="51915"/>
    <lineage>
        <taxon>Eukaryota</taxon>
        <taxon>Fungi</taxon>
        <taxon>Dikarya</taxon>
        <taxon>Ascomycota</taxon>
        <taxon>Saccharomycotina</taxon>
        <taxon>Saccharomycetes</taxon>
        <taxon>Saccharomycetales</taxon>
        <taxon>Saccharomycetaceae</taxon>
        <taxon>Maudiozyma</taxon>
    </lineage>
</organism>
<evidence type="ECO:0000256" key="4">
    <source>
        <dbReference type="ARBA" id="ARBA00022989"/>
    </source>
</evidence>
<gene>
    <name evidence="7" type="ORF">DAKH74_030810</name>
</gene>
<feature type="transmembrane region" description="Helical" evidence="6">
    <location>
        <begin position="45"/>
        <end position="63"/>
    </location>
</feature>
<evidence type="ECO:0000313" key="7">
    <source>
        <dbReference type="EMBL" id="GMM56465.1"/>
    </source>
</evidence>
<comment type="caution">
    <text evidence="7">The sequence shown here is derived from an EMBL/GenBank/DDBJ whole genome shotgun (WGS) entry which is preliminary data.</text>
</comment>
<dbReference type="Pfam" id="PF06624">
    <property type="entry name" value="RAMP4"/>
    <property type="match status" value="1"/>
</dbReference>
<dbReference type="InterPro" id="IPR010580">
    <property type="entry name" value="ER_stress-assoc"/>
</dbReference>
<reference evidence="7 8" key="1">
    <citation type="journal article" date="2023" name="Elife">
        <title>Identification of key yeast species and microbe-microbe interactions impacting larval growth of Drosophila in the wild.</title>
        <authorList>
            <person name="Mure A."/>
            <person name="Sugiura Y."/>
            <person name="Maeda R."/>
            <person name="Honda K."/>
            <person name="Sakurai N."/>
            <person name="Takahashi Y."/>
            <person name="Watada M."/>
            <person name="Katoh T."/>
            <person name="Gotoh A."/>
            <person name="Gotoh Y."/>
            <person name="Taniguchi I."/>
            <person name="Nakamura K."/>
            <person name="Hayashi T."/>
            <person name="Katayama T."/>
            <person name="Uemura T."/>
            <person name="Hattori Y."/>
        </authorList>
    </citation>
    <scope>NUCLEOTIDE SEQUENCE [LARGE SCALE GENOMIC DNA]</scope>
    <source>
        <strain evidence="7 8">KH-74</strain>
    </source>
</reference>
<comment type="function">
    <text evidence="6">Interacts with target proteins during translocation into the lumen of the endoplasmic reticulum. Protects unfolded target proteins against degradation and facilitate correct glycosylation.</text>
</comment>
<evidence type="ECO:0000256" key="3">
    <source>
        <dbReference type="ARBA" id="ARBA00022824"/>
    </source>
</evidence>
<dbReference type="Proteomes" id="UP001377567">
    <property type="component" value="Unassembled WGS sequence"/>
</dbReference>
<keyword evidence="2 6" id="KW-0812">Transmembrane</keyword>
<keyword evidence="3 6" id="KW-0256">Endoplasmic reticulum</keyword>
<evidence type="ECO:0000256" key="6">
    <source>
        <dbReference type="RuleBase" id="RU364120"/>
    </source>
</evidence>
<dbReference type="AlphaFoldDB" id="A0AAV5RYG5"/>
<dbReference type="EMBL" id="BTGD01000008">
    <property type="protein sequence ID" value="GMM56465.1"/>
    <property type="molecule type" value="Genomic_DNA"/>
</dbReference>
<evidence type="ECO:0000313" key="8">
    <source>
        <dbReference type="Proteomes" id="UP001377567"/>
    </source>
</evidence>
<accession>A0AAV5RYG5</accession>
<proteinExistence type="inferred from homology"/>
<evidence type="ECO:0000256" key="5">
    <source>
        <dbReference type="ARBA" id="ARBA00023136"/>
    </source>
</evidence>
<evidence type="ECO:0000256" key="2">
    <source>
        <dbReference type="ARBA" id="ARBA00022692"/>
    </source>
</evidence>